<evidence type="ECO:0000313" key="2">
    <source>
        <dbReference type="EMBL" id="KAI7846168.1"/>
    </source>
</evidence>
<comment type="caution">
    <text evidence="2">The sequence shown here is derived from an EMBL/GenBank/DDBJ whole genome shotgun (WGS) entry which is preliminary data.</text>
</comment>
<evidence type="ECO:0000256" key="1">
    <source>
        <dbReference type="SAM" id="MobiDB-lite"/>
    </source>
</evidence>
<dbReference type="AlphaFoldDB" id="A0AAD5H951"/>
<organism evidence="2 3">
    <name type="scientific">Chlorella ohadii</name>
    <dbReference type="NCBI Taxonomy" id="2649997"/>
    <lineage>
        <taxon>Eukaryota</taxon>
        <taxon>Viridiplantae</taxon>
        <taxon>Chlorophyta</taxon>
        <taxon>core chlorophytes</taxon>
        <taxon>Trebouxiophyceae</taxon>
        <taxon>Chlorellales</taxon>
        <taxon>Chlorellaceae</taxon>
        <taxon>Chlorella clade</taxon>
        <taxon>Chlorella</taxon>
    </lineage>
</organism>
<evidence type="ECO:0000313" key="3">
    <source>
        <dbReference type="Proteomes" id="UP001205105"/>
    </source>
</evidence>
<proteinExistence type="predicted"/>
<feature type="compositionally biased region" description="Low complexity" evidence="1">
    <location>
        <begin position="578"/>
        <end position="595"/>
    </location>
</feature>
<reference evidence="2" key="1">
    <citation type="submission" date="2020-11" db="EMBL/GenBank/DDBJ databases">
        <title>Chlorella ohadii genome sequencing and assembly.</title>
        <authorList>
            <person name="Murik O."/>
            <person name="Treves H."/>
            <person name="Kedem I."/>
            <person name="Shotland Y."/>
            <person name="Kaplan A."/>
        </authorList>
    </citation>
    <scope>NUCLEOTIDE SEQUENCE</scope>
    <source>
        <strain evidence="2">1</strain>
    </source>
</reference>
<keyword evidence="3" id="KW-1185">Reference proteome</keyword>
<accession>A0AAD5H951</accession>
<name>A0AAD5H951_9CHLO</name>
<gene>
    <name evidence="2" type="ORF">COHA_000338</name>
</gene>
<protein>
    <submittedName>
        <fullName evidence="2">Uncharacterized protein</fullName>
    </submittedName>
</protein>
<feature type="region of interest" description="Disordered" evidence="1">
    <location>
        <begin position="696"/>
        <end position="730"/>
    </location>
</feature>
<feature type="compositionally biased region" description="Gly residues" evidence="1">
    <location>
        <begin position="696"/>
        <end position="715"/>
    </location>
</feature>
<dbReference type="Proteomes" id="UP001205105">
    <property type="component" value="Unassembled WGS sequence"/>
</dbReference>
<dbReference type="EMBL" id="JADXDR010000008">
    <property type="protein sequence ID" value="KAI7846168.1"/>
    <property type="molecule type" value="Genomic_DNA"/>
</dbReference>
<feature type="region of interest" description="Disordered" evidence="1">
    <location>
        <begin position="559"/>
        <end position="595"/>
    </location>
</feature>
<sequence length="730" mass="77226">MGTRTVGARPSDLIQQASLAENRTEEEWKLLKQRRVVVDVVVPFASTNAANLPLGDAEVFEFVRRDGVGDLGCDCAIHGVYDRMLSSTYVLKKKGGLLQAETATDTAGRVKKPVYSILFEYGGRLHEWVDMQKVVGAMQKPPDEPSTVATIEGAKNWVLYYPGMAVFSTPGGEIITMLEAVDYVIEGSKVTKEELAHKFPDTLGHAFQLRDVGMTLRLFRRQRNKGLTSEMRGRHADLMAKKIKWQLKDNPLRRVLRRAYLVAPKELVEVLRAVEAALDENFMAQVTYQHALWEAFEVSCTTVFRLLSSVPLDPHAHGELSHLFPRGGVLDLAQAALDAPDAATFLARLKDLIMHLCTVLSPLSHAASVLGLVNKFLTCISLLAVLRDGWPAADCKLKIGANWVEVSEELRMALSAIPIEVALAAFRRHSAGVASPLERALLLVLADDFLELASRYLAEPPAGAAVLAALHVALCMEAKLVEKQEALGRHVSQLGLTFCGGGEADALQQQVESARAKGIEVPEGLLTALAEVPDSVRPQTVCASLMEPLEPLRQVTNWFAPPQPEAAGGSSTAGGASGSRAAAGQPPAGPPGAFAALANVPHSAWAAAQARQRQGGKQSVAKGLKALAAKRLRSSTNLAQLSLEDSAEAVATAPAAGAAAAGEPEAAVEEATEAAAPAAAAPAAAGQLLSAAVPGVGGGGVGKGGRQARRLGGGQARFAARSAQFGPQPQ</sequence>